<dbReference type="InterPro" id="IPR000477">
    <property type="entry name" value="RT_dom"/>
</dbReference>
<dbReference type="PANTHER" id="PTHR34047">
    <property type="entry name" value="NUCLEAR INTRON MATURASE 1, MITOCHONDRIAL-RELATED"/>
    <property type="match status" value="1"/>
</dbReference>
<dbReference type="Proteomes" id="UP001623660">
    <property type="component" value="Unassembled WGS sequence"/>
</dbReference>
<name>A0ABW8SIA2_9CLOT</name>
<dbReference type="InterPro" id="IPR030931">
    <property type="entry name" value="Group_II_RT_mat"/>
</dbReference>
<dbReference type="SUPFAM" id="SSF56672">
    <property type="entry name" value="DNA/RNA polymerases"/>
    <property type="match status" value="1"/>
</dbReference>
<dbReference type="NCBIfam" id="TIGR04416">
    <property type="entry name" value="group_II_RT_mat"/>
    <property type="match status" value="1"/>
</dbReference>
<organism evidence="2 3">
    <name type="scientific">Candidatus Clostridium eludens</name>
    <dbReference type="NCBI Taxonomy" id="3381663"/>
    <lineage>
        <taxon>Bacteria</taxon>
        <taxon>Bacillati</taxon>
        <taxon>Bacillota</taxon>
        <taxon>Clostridia</taxon>
        <taxon>Eubacteriales</taxon>
        <taxon>Clostridiaceae</taxon>
        <taxon>Clostridium</taxon>
    </lineage>
</organism>
<comment type="caution">
    <text evidence="2">The sequence shown here is derived from an EMBL/GenBank/DDBJ whole genome shotgun (WGS) entry which is preliminary data.</text>
</comment>
<keyword evidence="3" id="KW-1185">Reference proteome</keyword>
<dbReference type="PANTHER" id="PTHR34047:SF8">
    <property type="entry name" value="PROTEIN YKFC"/>
    <property type="match status" value="1"/>
</dbReference>
<dbReference type="InterPro" id="IPR043502">
    <property type="entry name" value="DNA/RNA_pol_sf"/>
</dbReference>
<dbReference type="GO" id="GO:0003964">
    <property type="term" value="F:RNA-directed DNA polymerase activity"/>
    <property type="evidence" value="ECO:0007669"/>
    <property type="project" value="UniProtKB-KW"/>
</dbReference>
<evidence type="ECO:0000313" key="2">
    <source>
        <dbReference type="EMBL" id="MFL0195754.1"/>
    </source>
</evidence>
<dbReference type="Pfam" id="PF00078">
    <property type="entry name" value="RVT_1"/>
    <property type="match status" value="1"/>
</dbReference>
<protein>
    <submittedName>
        <fullName evidence="2">Group II intron reverse transcriptase/maturase</fullName>
        <ecNumber evidence="2">2.7.7.49</ecNumber>
    </submittedName>
</protein>
<dbReference type="PROSITE" id="PS50878">
    <property type="entry name" value="RT_POL"/>
    <property type="match status" value="1"/>
</dbReference>
<reference evidence="2 3" key="1">
    <citation type="submission" date="2024-11" db="EMBL/GenBank/DDBJ databases">
        <authorList>
            <person name="Heng Y.C."/>
            <person name="Lim A.C.H."/>
            <person name="Lee J.K.Y."/>
            <person name="Kittelmann S."/>
        </authorList>
    </citation>
    <scope>NUCLEOTIDE SEQUENCE [LARGE SCALE GENOMIC DNA]</scope>
    <source>
        <strain evidence="2 3">WILCCON 0269</strain>
    </source>
</reference>
<dbReference type="InterPro" id="IPR051083">
    <property type="entry name" value="GrpII_Intron_Splice-Mob/Def"/>
</dbReference>
<evidence type="ECO:0000313" key="3">
    <source>
        <dbReference type="Proteomes" id="UP001623660"/>
    </source>
</evidence>
<feature type="domain" description="Reverse transcriptase" evidence="1">
    <location>
        <begin position="83"/>
        <end position="334"/>
    </location>
</feature>
<gene>
    <name evidence="2" type="primary">ltrA</name>
    <name evidence="2" type="ORF">ACJDU8_09295</name>
</gene>
<dbReference type="EC" id="2.7.7.49" evidence="2"/>
<dbReference type="EMBL" id="JBJHZX010000011">
    <property type="protein sequence ID" value="MFL0195754.1"/>
    <property type="molecule type" value="Genomic_DNA"/>
</dbReference>
<keyword evidence="2" id="KW-0695">RNA-directed DNA polymerase</keyword>
<evidence type="ECO:0000259" key="1">
    <source>
        <dbReference type="PROSITE" id="PS50878"/>
    </source>
</evidence>
<keyword evidence="2" id="KW-0808">Transferase</keyword>
<keyword evidence="2" id="KW-0548">Nucleotidyltransferase</keyword>
<accession>A0ABW8SIA2</accession>
<dbReference type="CDD" id="cd01651">
    <property type="entry name" value="RT_G2_intron"/>
    <property type="match status" value="1"/>
</dbReference>
<sequence length="455" mass="53055">MKQLKRETLPGLRIGITVRTKLASIAQVARRDKDAKFCSLAYLMSSNTLKESLKRLNNTASPGIDKETKESYKVHLDENVSNLLIKLKKGSYRPQPIKRQYIPKAGSDKMRPLGIPVLEDKIVQGALVIILQSIYEEDFLPISFGFRPNKSCHDALKNLSNDIMKKKVNYIVEADIKGFFDHVNHEWMMKFLKLRINDSRILALTKRFLKAGILEKGKFIEITEGVAQGGSLSPLLANIYLHYTLDLWFTKVVVKHCKGECYLTRYADDSVACFQYEEDAKAFYKSLKVRLSKFELNIAEEKTKIIEFGRFAEERIKRKGGKKPETFDFLGFTHYCSKSRKGNFKLKWKTASKKFRTKVNEFNKWIKENRNLPLGLIWEKVNQKLQGHYNYYGVSDNWGNLLKYKRQIIKSMYYWLKKRSQRTKLNWDKIAKLLEYYPLVNPKPNSLVNLNPTYV</sequence>
<proteinExistence type="predicted"/>
<dbReference type="RefSeq" id="WP_406791866.1">
    <property type="nucleotide sequence ID" value="NZ_JBJHZX010000011.1"/>
</dbReference>